<feature type="domain" description="Peptidase M24" evidence="1">
    <location>
        <begin position="191"/>
        <end position="420"/>
    </location>
</feature>
<dbReference type="PANTHER" id="PTHR46112">
    <property type="entry name" value="AMINOPEPTIDASE"/>
    <property type="match status" value="1"/>
</dbReference>
<proteinExistence type="predicted"/>
<dbReference type="InterPro" id="IPR000994">
    <property type="entry name" value="Pept_M24"/>
</dbReference>
<dbReference type="InterPro" id="IPR036005">
    <property type="entry name" value="Creatinase/aminopeptidase-like"/>
</dbReference>
<evidence type="ECO:0000313" key="2">
    <source>
        <dbReference type="EMBL" id="SVA22064.1"/>
    </source>
</evidence>
<dbReference type="SUPFAM" id="SSF55920">
    <property type="entry name" value="Creatinase/aminopeptidase"/>
    <property type="match status" value="1"/>
</dbReference>
<name>A0A381U1V8_9ZZZZ</name>
<dbReference type="InterPro" id="IPR050659">
    <property type="entry name" value="Peptidase_M24B"/>
</dbReference>
<protein>
    <recommendedName>
        <fullName evidence="1">Peptidase M24 domain-containing protein</fullName>
    </recommendedName>
</protein>
<organism evidence="2">
    <name type="scientific">marine metagenome</name>
    <dbReference type="NCBI Taxonomy" id="408172"/>
    <lineage>
        <taxon>unclassified sequences</taxon>
        <taxon>metagenomes</taxon>
        <taxon>ecological metagenomes</taxon>
    </lineage>
</organism>
<dbReference type="AlphaFoldDB" id="A0A381U1V8"/>
<dbReference type="EMBL" id="UINC01005555">
    <property type="protein sequence ID" value="SVA22064.1"/>
    <property type="molecule type" value="Genomic_DNA"/>
</dbReference>
<reference evidence="2" key="1">
    <citation type="submission" date="2018-05" db="EMBL/GenBank/DDBJ databases">
        <authorList>
            <person name="Lanie J.A."/>
            <person name="Ng W.-L."/>
            <person name="Kazmierczak K.M."/>
            <person name="Andrzejewski T.M."/>
            <person name="Davidsen T.M."/>
            <person name="Wayne K.J."/>
            <person name="Tettelin H."/>
            <person name="Glass J.I."/>
            <person name="Rusch D."/>
            <person name="Podicherti R."/>
            <person name="Tsui H.-C.T."/>
            <person name="Winkler M.E."/>
        </authorList>
    </citation>
    <scope>NUCLEOTIDE SEQUENCE</scope>
</reference>
<dbReference type="Pfam" id="PF00557">
    <property type="entry name" value="Peptidase_M24"/>
    <property type="match status" value="1"/>
</dbReference>
<dbReference type="Gene3D" id="3.90.230.10">
    <property type="entry name" value="Creatinase/methionine aminopeptidase superfamily"/>
    <property type="match status" value="1"/>
</dbReference>
<gene>
    <name evidence="2" type="ORF">METZ01_LOCUS74918</name>
</gene>
<sequence>MQLFRIVTICLLVLLGIPKAPAEAQEARRRWERMNQIRTEKFDQILPEAMRENGIDMWITMIREANYGTLYLDFGQGYTGNTGYYIFTDRGGDRIERAALGISGYRIRESGAYDLFQPAEDLADFVRERDPRRIGINTSRAIGPVDNLTYTGHQQLVETLGEPYASRLVSGEKLVSDFRSRRTTTEIVAFAEAGEISREIAERAFSNEVITPDVTMLEDVAWWMMDQLLARGLDTSFGMPSVYITGPDGIESTSNDRIIRRGDLLMIDWGIGFLNMYTDMKRIAYVLRQGEAEAPPSFQRAFDKGREARTIITNTIRSGIAAAQAEQEIYDALTNAGFARIGFNEPTSNPDVTDVVIGSHSVGNSGHGIGPSIAFFNPVRIEYTLRPTNLLSIELFAYTAVPEWNNKKVRIPLEDDAVLTTRGVEWLYPVNSRILLIR</sequence>
<accession>A0A381U1V8</accession>
<dbReference type="PANTHER" id="PTHR46112:SF8">
    <property type="entry name" value="CYTOPLASMIC PEPTIDASE PEPQ-RELATED"/>
    <property type="match status" value="1"/>
</dbReference>
<evidence type="ECO:0000259" key="1">
    <source>
        <dbReference type="Pfam" id="PF00557"/>
    </source>
</evidence>